<dbReference type="AlphaFoldDB" id="A0AAE1JKD6"/>
<reference evidence="2" key="1">
    <citation type="submission" date="2023-10" db="EMBL/GenBank/DDBJ databases">
        <title>Chromosome-level genome of the transformable northern wattle, Acacia crassicarpa.</title>
        <authorList>
            <person name="Massaro I."/>
            <person name="Sinha N.R."/>
            <person name="Poethig S."/>
            <person name="Leichty A.R."/>
        </authorList>
    </citation>
    <scope>NUCLEOTIDE SEQUENCE</scope>
    <source>
        <strain evidence="2">Acra3RX</strain>
        <tissue evidence="2">Leaf</tissue>
    </source>
</reference>
<gene>
    <name evidence="2" type="ORF">QN277_023540</name>
</gene>
<dbReference type="Proteomes" id="UP001293593">
    <property type="component" value="Unassembled WGS sequence"/>
</dbReference>
<evidence type="ECO:0000313" key="3">
    <source>
        <dbReference type="Proteomes" id="UP001293593"/>
    </source>
</evidence>
<feature type="compositionally biased region" description="Polar residues" evidence="1">
    <location>
        <begin position="39"/>
        <end position="50"/>
    </location>
</feature>
<protein>
    <submittedName>
        <fullName evidence="2">Uncharacterized protein</fullName>
    </submittedName>
</protein>
<accession>A0AAE1JKD6</accession>
<sequence>MQNVSEAAAMARSILHRRVRQLRTSPRQILQPNKADKVPQSSVTSYQHTSTDNKELIYYRSCRWECSCCKKYEPNIVRFLRQCEVCFCVVYTLCGLNQCQQLEKSSC</sequence>
<name>A0AAE1JKD6_9FABA</name>
<proteinExistence type="predicted"/>
<dbReference type="EMBL" id="JAWXYG010000006">
    <property type="protein sequence ID" value="KAK4270511.1"/>
    <property type="molecule type" value="Genomic_DNA"/>
</dbReference>
<organism evidence="2 3">
    <name type="scientific">Acacia crassicarpa</name>
    <name type="common">northern wattle</name>
    <dbReference type="NCBI Taxonomy" id="499986"/>
    <lineage>
        <taxon>Eukaryota</taxon>
        <taxon>Viridiplantae</taxon>
        <taxon>Streptophyta</taxon>
        <taxon>Embryophyta</taxon>
        <taxon>Tracheophyta</taxon>
        <taxon>Spermatophyta</taxon>
        <taxon>Magnoliopsida</taxon>
        <taxon>eudicotyledons</taxon>
        <taxon>Gunneridae</taxon>
        <taxon>Pentapetalae</taxon>
        <taxon>rosids</taxon>
        <taxon>fabids</taxon>
        <taxon>Fabales</taxon>
        <taxon>Fabaceae</taxon>
        <taxon>Caesalpinioideae</taxon>
        <taxon>mimosoid clade</taxon>
        <taxon>Acacieae</taxon>
        <taxon>Acacia</taxon>
    </lineage>
</organism>
<evidence type="ECO:0000313" key="2">
    <source>
        <dbReference type="EMBL" id="KAK4270511.1"/>
    </source>
</evidence>
<feature type="region of interest" description="Disordered" evidence="1">
    <location>
        <begin position="30"/>
        <end position="50"/>
    </location>
</feature>
<keyword evidence="3" id="KW-1185">Reference proteome</keyword>
<comment type="caution">
    <text evidence="2">The sequence shown here is derived from an EMBL/GenBank/DDBJ whole genome shotgun (WGS) entry which is preliminary data.</text>
</comment>
<evidence type="ECO:0000256" key="1">
    <source>
        <dbReference type="SAM" id="MobiDB-lite"/>
    </source>
</evidence>